<dbReference type="PANTHER" id="PTHR45527:SF1">
    <property type="entry name" value="FATTY ACID SYNTHASE"/>
    <property type="match status" value="1"/>
</dbReference>
<gene>
    <name evidence="4" type="ORF">GOSPT_030_00010</name>
</gene>
<dbReference type="SMART" id="SM00823">
    <property type="entry name" value="PKS_PP"/>
    <property type="match status" value="1"/>
</dbReference>
<dbReference type="InterPro" id="IPR045851">
    <property type="entry name" value="AMP-bd_C_sf"/>
</dbReference>
<dbReference type="InterPro" id="IPR036736">
    <property type="entry name" value="ACP-like_sf"/>
</dbReference>
<dbReference type="Gene3D" id="3.40.50.1820">
    <property type="entry name" value="alpha/beta hydrolase"/>
    <property type="match status" value="1"/>
</dbReference>
<evidence type="ECO:0000259" key="3">
    <source>
        <dbReference type="PROSITE" id="PS50075"/>
    </source>
</evidence>
<name>H5TXC0_9ACTN</name>
<dbReference type="PROSITE" id="PS00012">
    <property type="entry name" value="PHOSPHOPANTETHEINE"/>
    <property type="match status" value="1"/>
</dbReference>
<dbReference type="SUPFAM" id="SSF56801">
    <property type="entry name" value="Acetyl-CoA synthetase-like"/>
    <property type="match status" value="1"/>
</dbReference>
<feature type="non-terminal residue" evidence="4">
    <location>
        <position position="1"/>
    </location>
</feature>
<evidence type="ECO:0000313" key="4">
    <source>
        <dbReference type="EMBL" id="GAB38128.1"/>
    </source>
</evidence>
<dbReference type="PANTHER" id="PTHR45527">
    <property type="entry name" value="NONRIBOSOMAL PEPTIDE SYNTHETASE"/>
    <property type="match status" value="1"/>
</dbReference>
<organism evidence="4 5">
    <name type="scientific">Gordonia sputi NBRC 100414</name>
    <dbReference type="NCBI Taxonomy" id="1089453"/>
    <lineage>
        <taxon>Bacteria</taxon>
        <taxon>Bacillati</taxon>
        <taxon>Actinomycetota</taxon>
        <taxon>Actinomycetes</taxon>
        <taxon>Mycobacteriales</taxon>
        <taxon>Gordoniaceae</taxon>
        <taxon>Gordonia</taxon>
    </lineage>
</organism>
<dbReference type="Gene3D" id="3.30.300.30">
    <property type="match status" value="1"/>
</dbReference>
<keyword evidence="5" id="KW-1185">Reference proteome</keyword>
<dbReference type="EMBL" id="BAFC01000030">
    <property type="protein sequence ID" value="GAB38128.1"/>
    <property type="molecule type" value="Genomic_DNA"/>
</dbReference>
<dbReference type="Gene3D" id="2.30.38.10">
    <property type="entry name" value="Luciferase, Domain 3"/>
    <property type="match status" value="1"/>
</dbReference>
<feature type="non-terminal residue" evidence="4">
    <location>
        <position position="245"/>
    </location>
</feature>
<dbReference type="InterPro" id="IPR009081">
    <property type="entry name" value="PP-bd_ACP"/>
</dbReference>
<proteinExistence type="predicted"/>
<dbReference type="InterPro" id="IPR020806">
    <property type="entry name" value="PKS_PP-bd"/>
</dbReference>
<protein>
    <submittedName>
        <fullName evidence="4">Putative non-ribosomal peptide synthetase</fullName>
    </submittedName>
</protein>
<keyword evidence="2" id="KW-0597">Phosphoprotein</keyword>
<accession>H5TXC0</accession>
<dbReference type="Pfam" id="PF00550">
    <property type="entry name" value="PP-binding"/>
    <property type="match status" value="1"/>
</dbReference>
<dbReference type="Proteomes" id="UP000005845">
    <property type="component" value="Unassembled WGS sequence"/>
</dbReference>
<dbReference type="GO" id="GO:0005737">
    <property type="term" value="C:cytoplasm"/>
    <property type="evidence" value="ECO:0007669"/>
    <property type="project" value="TreeGrafter"/>
</dbReference>
<dbReference type="AlphaFoldDB" id="H5TXC0"/>
<keyword evidence="1" id="KW-0596">Phosphopantetheine</keyword>
<sequence>YVLDARLGVVPPGVPGELYLGGVQVARGYASRAGLSAERFVADPFGGGGSRLYRTGDLVRWGVGGEIEYLGRTDFQVKLRGQRVELGEVEAVVAAAPGVVHAVCAVVDGGGGQQLVGYVSPGSVDVDVVGEYVAGVLPGYMCPSVWVVTDELVLNSSGKLDRRALPPVVVPEVGFVAPVSRSEVLVAQVFERVLGVSRVGLGESFFLLGGNSLSAMRVAAGVADVFGVSVSVRDVFDAPTVEELA</sequence>
<feature type="domain" description="Carrier" evidence="3">
    <location>
        <begin position="177"/>
        <end position="245"/>
    </location>
</feature>
<dbReference type="GO" id="GO:0031177">
    <property type="term" value="F:phosphopantetheine binding"/>
    <property type="evidence" value="ECO:0007669"/>
    <property type="project" value="InterPro"/>
</dbReference>
<dbReference type="SUPFAM" id="SSF47336">
    <property type="entry name" value="ACP-like"/>
    <property type="match status" value="1"/>
</dbReference>
<reference evidence="4 5" key="1">
    <citation type="submission" date="2012-02" db="EMBL/GenBank/DDBJ databases">
        <title>Whole genome shotgun sequence of Gordonia sputi NBRC 100414.</title>
        <authorList>
            <person name="Yoshida I."/>
            <person name="Hosoyama A."/>
            <person name="Tsuchikane K."/>
            <person name="Katsumata H."/>
            <person name="Yamazaki S."/>
            <person name="Fujita N."/>
        </authorList>
    </citation>
    <scope>NUCLEOTIDE SEQUENCE [LARGE SCALE GENOMIC DNA]</scope>
    <source>
        <strain evidence="4 5">NBRC 100414</strain>
    </source>
</reference>
<evidence type="ECO:0000256" key="2">
    <source>
        <dbReference type="ARBA" id="ARBA00022553"/>
    </source>
</evidence>
<evidence type="ECO:0000256" key="1">
    <source>
        <dbReference type="ARBA" id="ARBA00022450"/>
    </source>
</evidence>
<evidence type="ECO:0000313" key="5">
    <source>
        <dbReference type="Proteomes" id="UP000005845"/>
    </source>
</evidence>
<dbReference type="Pfam" id="PF13193">
    <property type="entry name" value="AMP-binding_C"/>
    <property type="match status" value="1"/>
</dbReference>
<dbReference type="eggNOG" id="COG1020">
    <property type="taxonomic scope" value="Bacteria"/>
</dbReference>
<dbReference type="InterPro" id="IPR006162">
    <property type="entry name" value="Ppantetheine_attach_site"/>
</dbReference>
<dbReference type="GO" id="GO:0044550">
    <property type="term" value="P:secondary metabolite biosynthetic process"/>
    <property type="evidence" value="ECO:0007669"/>
    <property type="project" value="TreeGrafter"/>
</dbReference>
<dbReference type="PROSITE" id="PS50075">
    <property type="entry name" value="CARRIER"/>
    <property type="match status" value="1"/>
</dbReference>
<comment type="caution">
    <text evidence="4">The sequence shown here is derived from an EMBL/GenBank/DDBJ whole genome shotgun (WGS) entry which is preliminary data.</text>
</comment>
<dbReference type="InterPro" id="IPR025110">
    <property type="entry name" value="AMP-bd_C"/>
</dbReference>
<dbReference type="GO" id="GO:0043041">
    <property type="term" value="P:amino acid activation for nonribosomal peptide biosynthetic process"/>
    <property type="evidence" value="ECO:0007669"/>
    <property type="project" value="TreeGrafter"/>
</dbReference>
<dbReference type="RefSeq" id="WP_005203535.1">
    <property type="nucleotide sequence ID" value="NZ_BAFC01000030.1"/>
</dbReference>
<dbReference type="InterPro" id="IPR029058">
    <property type="entry name" value="AB_hydrolase_fold"/>
</dbReference>